<dbReference type="EMBL" id="SJPK01000006">
    <property type="protein sequence ID" value="TWT66061.1"/>
    <property type="molecule type" value="Genomic_DNA"/>
</dbReference>
<keyword evidence="2" id="KW-1185">Reference proteome</keyword>
<dbReference type="Proteomes" id="UP000318053">
    <property type="component" value="Unassembled WGS sequence"/>
</dbReference>
<protein>
    <submittedName>
        <fullName evidence="1">Uncharacterized protein</fullName>
    </submittedName>
</protein>
<organism evidence="1 2">
    <name type="scientific">Allorhodopirellula solitaria</name>
    <dbReference type="NCBI Taxonomy" id="2527987"/>
    <lineage>
        <taxon>Bacteria</taxon>
        <taxon>Pseudomonadati</taxon>
        <taxon>Planctomycetota</taxon>
        <taxon>Planctomycetia</taxon>
        <taxon>Pirellulales</taxon>
        <taxon>Pirellulaceae</taxon>
        <taxon>Allorhodopirellula</taxon>
    </lineage>
</organism>
<gene>
    <name evidence="1" type="ORF">CA85_29230</name>
</gene>
<sequence>MAQFATTADIRSVDDSSTLSYTLRYATFFAAAIAIDLMLHASRVNSVDPTLLAVMVAYLCTRPTTKGPSDGSVRPRFSRHGSRIEGFICGM</sequence>
<comment type="caution">
    <text evidence="1">The sequence shown here is derived from an EMBL/GenBank/DDBJ whole genome shotgun (WGS) entry which is preliminary data.</text>
</comment>
<dbReference type="AlphaFoldDB" id="A0A5C5XU25"/>
<evidence type="ECO:0000313" key="1">
    <source>
        <dbReference type="EMBL" id="TWT66061.1"/>
    </source>
</evidence>
<proteinExistence type="predicted"/>
<name>A0A5C5XU25_9BACT</name>
<accession>A0A5C5XU25</accession>
<reference evidence="1 2" key="1">
    <citation type="submission" date="2019-02" db="EMBL/GenBank/DDBJ databases">
        <title>Deep-cultivation of Planctomycetes and their phenomic and genomic characterization uncovers novel biology.</title>
        <authorList>
            <person name="Wiegand S."/>
            <person name="Jogler M."/>
            <person name="Boedeker C."/>
            <person name="Pinto D."/>
            <person name="Vollmers J."/>
            <person name="Rivas-Marin E."/>
            <person name="Kohn T."/>
            <person name="Peeters S.H."/>
            <person name="Heuer A."/>
            <person name="Rast P."/>
            <person name="Oberbeckmann S."/>
            <person name="Bunk B."/>
            <person name="Jeske O."/>
            <person name="Meyerdierks A."/>
            <person name="Storesund J.E."/>
            <person name="Kallscheuer N."/>
            <person name="Luecker S."/>
            <person name="Lage O.M."/>
            <person name="Pohl T."/>
            <person name="Merkel B.J."/>
            <person name="Hornburger P."/>
            <person name="Mueller R.-W."/>
            <person name="Bruemmer F."/>
            <person name="Labrenz M."/>
            <person name="Spormann A.M."/>
            <person name="Op Den Camp H."/>
            <person name="Overmann J."/>
            <person name="Amann R."/>
            <person name="Jetten M.S.M."/>
            <person name="Mascher T."/>
            <person name="Medema M.H."/>
            <person name="Devos D.P."/>
            <person name="Kaster A.-K."/>
            <person name="Ovreas L."/>
            <person name="Rohde M."/>
            <person name="Galperin M.Y."/>
            <person name="Jogler C."/>
        </authorList>
    </citation>
    <scope>NUCLEOTIDE SEQUENCE [LARGE SCALE GENOMIC DNA]</scope>
    <source>
        <strain evidence="1 2">CA85</strain>
    </source>
</reference>
<evidence type="ECO:0000313" key="2">
    <source>
        <dbReference type="Proteomes" id="UP000318053"/>
    </source>
</evidence>